<keyword evidence="2" id="KW-1185">Reference proteome</keyword>
<protein>
    <submittedName>
        <fullName evidence="1">Uncharacterized protein</fullName>
    </submittedName>
</protein>
<dbReference type="EMBL" id="JACHJU010000003">
    <property type="protein sequence ID" value="MBB4942544.1"/>
    <property type="molecule type" value="Genomic_DNA"/>
</dbReference>
<evidence type="ECO:0000313" key="1">
    <source>
        <dbReference type="EMBL" id="MBB4942544.1"/>
    </source>
</evidence>
<reference evidence="1 2" key="1">
    <citation type="submission" date="2020-08" db="EMBL/GenBank/DDBJ databases">
        <title>Sequencing the genomes of 1000 actinobacteria strains.</title>
        <authorList>
            <person name="Klenk H.-P."/>
        </authorList>
    </citation>
    <scope>NUCLEOTIDE SEQUENCE [LARGE SCALE GENOMIC DNA]</scope>
    <source>
        <strain evidence="1 2">DSM 43023</strain>
    </source>
</reference>
<accession>A0A7W7S260</accession>
<name>A0A7W7S260_9ACTN</name>
<sequence length="31" mass="3581">MERIPGHSESLPRFRVVQESERLSRFGPGEP</sequence>
<proteinExistence type="predicted"/>
<comment type="caution">
    <text evidence="1">The sequence shown here is derived from an EMBL/GenBank/DDBJ whole genome shotgun (WGS) entry which is preliminary data.</text>
</comment>
<organism evidence="1 2">
    <name type="scientific">Streptosporangium album</name>
    <dbReference type="NCBI Taxonomy" id="47479"/>
    <lineage>
        <taxon>Bacteria</taxon>
        <taxon>Bacillati</taxon>
        <taxon>Actinomycetota</taxon>
        <taxon>Actinomycetes</taxon>
        <taxon>Streptosporangiales</taxon>
        <taxon>Streptosporangiaceae</taxon>
        <taxon>Streptosporangium</taxon>
    </lineage>
</organism>
<dbReference type="AlphaFoldDB" id="A0A7W7S260"/>
<dbReference type="Proteomes" id="UP000534286">
    <property type="component" value="Unassembled WGS sequence"/>
</dbReference>
<gene>
    <name evidence="1" type="ORF">FHR32_006930</name>
</gene>
<evidence type="ECO:0000313" key="2">
    <source>
        <dbReference type="Proteomes" id="UP000534286"/>
    </source>
</evidence>